<name>A0AAN7UVE2_9PEZI</name>
<gene>
    <name evidence="1" type="ORF">RRF57_008470</name>
</gene>
<evidence type="ECO:0000313" key="2">
    <source>
        <dbReference type="Proteomes" id="UP001305414"/>
    </source>
</evidence>
<organism evidence="1 2">
    <name type="scientific">Xylaria bambusicola</name>
    <dbReference type="NCBI Taxonomy" id="326684"/>
    <lineage>
        <taxon>Eukaryota</taxon>
        <taxon>Fungi</taxon>
        <taxon>Dikarya</taxon>
        <taxon>Ascomycota</taxon>
        <taxon>Pezizomycotina</taxon>
        <taxon>Sordariomycetes</taxon>
        <taxon>Xylariomycetidae</taxon>
        <taxon>Xylariales</taxon>
        <taxon>Xylariaceae</taxon>
        <taxon>Xylaria</taxon>
    </lineage>
</organism>
<protein>
    <submittedName>
        <fullName evidence="1">Uncharacterized protein</fullName>
    </submittedName>
</protein>
<comment type="caution">
    <text evidence="1">The sequence shown here is derived from an EMBL/GenBank/DDBJ whole genome shotgun (WGS) entry which is preliminary data.</text>
</comment>
<accession>A0AAN7UVE2</accession>
<dbReference type="AlphaFoldDB" id="A0AAN7UVE2"/>
<dbReference type="Proteomes" id="UP001305414">
    <property type="component" value="Unassembled WGS sequence"/>
</dbReference>
<keyword evidence="2" id="KW-1185">Reference proteome</keyword>
<proteinExistence type="predicted"/>
<sequence length="89" mass="9343">MDEKTQPTSPPAPTTLLISKGIAEPSEQARRRHVAASVGLAAAFLADGPVEGSRARQVKAAADVITRSVGVDGVEGVHPEDRDKGYEHD</sequence>
<evidence type="ECO:0000313" key="1">
    <source>
        <dbReference type="EMBL" id="KAK5632756.1"/>
    </source>
</evidence>
<reference evidence="1 2" key="1">
    <citation type="submission" date="2023-10" db="EMBL/GenBank/DDBJ databases">
        <title>Draft genome sequence of Xylaria bambusicola isolate GMP-LS, the root and basal stem rot pathogen of sugarcane in Indonesia.</title>
        <authorList>
            <person name="Selvaraj P."/>
            <person name="Muralishankar V."/>
            <person name="Muruganantham S."/>
            <person name="Sp S."/>
            <person name="Haryani S."/>
            <person name="Lau K.J.X."/>
            <person name="Naqvi N.I."/>
        </authorList>
    </citation>
    <scope>NUCLEOTIDE SEQUENCE [LARGE SCALE GENOMIC DNA]</scope>
    <source>
        <strain evidence="1">GMP-LS</strain>
    </source>
</reference>
<dbReference type="EMBL" id="JAWHQM010000026">
    <property type="protein sequence ID" value="KAK5632756.1"/>
    <property type="molecule type" value="Genomic_DNA"/>
</dbReference>